<dbReference type="RefSeq" id="WP_275476581.1">
    <property type="nucleotide sequence ID" value="NZ_CP162940.1"/>
</dbReference>
<dbReference type="EMBL" id="JBDXSU010000009">
    <property type="protein sequence ID" value="MFB5191124.1"/>
    <property type="molecule type" value="Genomic_DNA"/>
</dbReference>
<evidence type="ECO:0000313" key="1">
    <source>
        <dbReference type="EMBL" id="MFB5191124.1"/>
    </source>
</evidence>
<dbReference type="Proteomes" id="UP001579974">
    <property type="component" value="Unassembled WGS sequence"/>
</dbReference>
<proteinExistence type="predicted"/>
<comment type="caution">
    <text evidence="1">The sequence shown here is derived from an EMBL/GenBank/DDBJ whole genome shotgun (WGS) entry which is preliminary data.</text>
</comment>
<sequence length="129" mass="14242">MNRTAGVALISVLSFVLTMSVLLSSLVLSCRIVWSIRDRERTFEHCAAYATGVARTLLQDLQEGHVIKSSQTLQFDQAQVAITAADHNGLTLVKVEVEIRDVSDTIGFTYDTIAHRLRAWQDNGPGIVE</sequence>
<reference evidence="1 2" key="1">
    <citation type="journal article" date="2024" name="Int. J. Mol. Sci.">
        <title>Exploration of Alicyclobacillus spp. Genome in Search of Antibiotic Resistance.</title>
        <authorList>
            <person name="Bucka-Kolendo J."/>
            <person name="Kiousi D.E."/>
            <person name="Dekowska A."/>
            <person name="Mikolajczuk-Szczyrba A."/>
            <person name="Karadedos D.M."/>
            <person name="Michael P."/>
            <person name="Galanis A."/>
            <person name="Sokolowska B."/>
        </authorList>
    </citation>
    <scope>NUCLEOTIDE SEQUENCE [LARGE SCALE GENOMIC DNA]</scope>
    <source>
        <strain evidence="1 2">KKP 3000</strain>
    </source>
</reference>
<gene>
    <name evidence="1" type="ORF">KKP3000_004628</name>
</gene>
<keyword evidence="2" id="KW-1185">Reference proteome</keyword>
<protein>
    <submittedName>
        <fullName evidence="1">Uncharacterized protein</fullName>
    </submittedName>
</protein>
<organism evidence="1 2">
    <name type="scientific">Alicyclobacillus fastidiosus</name>
    <dbReference type="NCBI Taxonomy" id="392011"/>
    <lineage>
        <taxon>Bacteria</taxon>
        <taxon>Bacillati</taxon>
        <taxon>Bacillota</taxon>
        <taxon>Bacilli</taxon>
        <taxon>Bacillales</taxon>
        <taxon>Alicyclobacillaceae</taxon>
        <taxon>Alicyclobacillus</taxon>
    </lineage>
</organism>
<accession>A0ABV5AFW6</accession>
<name>A0ABV5AFW6_9BACL</name>
<evidence type="ECO:0000313" key="2">
    <source>
        <dbReference type="Proteomes" id="UP001579974"/>
    </source>
</evidence>
<dbReference type="PROSITE" id="PS51257">
    <property type="entry name" value="PROKAR_LIPOPROTEIN"/>
    <property type="match status" value="1"/>
</dbReference>